<gene>
    <name evidence="1" type="primary">GNT1_2</name>
    <name evidence="1" type="ORF">APUU_31032A</name>
</gene>
<dbReference type="PANTHER" id="PTHR11183">
    <property type="entry name" value="GLYCOGENIN SUBFAMILY MEMBER"/>
    <property type="match status" value="1"/>
</dbReference>
<dbReference type="KEGG" id="apuu:APUU_31032A"/>
<dbReference type="RefSeq" id="XP_041555001.1">
    <property type="nucleotide sequence ID" value="XM_041702191.1"/>
</dbReference>
<dbReference type="GeneID" id="64972812"/>
<evidence type="ECO:0000313" key="2">
    <source>
        <dbReference type="Proteomes" id="UP000654913"/>
    </source>
</evidence>
<keyword evidence="1" id="KW-0328">Glycosyltransferase</keyword>
<evidence type="ECO:0000313" key="1">
    <source>
        <dbReference type="EMBL" id="BCS22807.1"/>
    </source>
</evidence>
<dbReference type="InterPro" id="IPR050587">
    <property type="entry name" value="GNT1/Glycosyltrans_8"/>
</dbReference>
<reference evidence="1" key="2">
    <citation type="submission" date="2021-02" db="EMBL/GenBank/DDBJ databases">
        <title>Aspergillus puulaauensis MK2 genome sequence.</title>
        <authorList>
            <person name="Futagami T."/>
            <person name="Mori K."/>
            <person name="Kadooka C."/>
            <person name="Tanaka T."/>
        </authorList>
    </citation>
    <scope>NUCLEOTIDE SEQUENCE</scope>
    <source>
        <strain evidence="1">MK2</strain>
    </source>
</reference>
<dbReference type="AlphaFoldDB" id="A0A7R7XJT8"/>
<keyword evidence="1" id="KW-0808">Transferase</keyword>
<keyword evidence="2" id="KW-1185">Reference proteome</keyword>
<sequence>MSSIVSRVMNAVTAAIALLLLVQVLTLLQLPTRFPTPGFLPSSARSSNKFVPAEDWSRFAYVQYATDEVDLCNSVLIFEALHRLEAMPDRVLIYPSSLLDGEGDSSFESHLLRKARDEYSVKLVPIDDHHNVVWEKDYPKLLAFNQTEYDRVLVLDSDSTVLQSMDELFLGPPSPIAMPRAYWLHPDSTVLTPLLLLAEPSHEFDRITKAATKAGHDEYDINIMEDLYGSNFLALPHRQYALLSSEFRSVTHDAYFGGQREEWDPEKAIDEAKLVHFADWPAPKPWDRIEDDTLDEYQPHCESSPDTGEEGDCRARDIWLWLYGDFTNRRRDICGLRTVSVTKVESS</sequence>
<name>A0A7R7XJT8_9EURO</name>
<protein>
    <submittedName>
        <fullName evidence="1">N-acetylglucosaminyltransferase</fullName>
    </submittedName>
</protein>
<reference evidence="1" key="1">
    <citation type="submission" date="2021-01" db="EMBL/GenBank/DDBJ databases">
        <authorList>
            <consortium name="Aspergillus puulaauensis MK2 genome sequencing consortium"/>
            <person name="Kazuki M."/>
            <person name="Futagami T."/>
        </authorList>
    </citation>
    <scope>NUCLEOTIDE SEQUENCE</scope>
    <source>
        <strain evidence="1">MK2</strain>
    </source>
</reference>
<dbReference type="Gene3D" id="3.90.550.10">
    <property type="entry name" value="Spore Coat Polysaccharide Biosynthesis Protein SpsA, Chain A"/>
    <property type="match status" value="1"/>
</dbReference>
<accession>A0A7R7XJT8</accession>
<organism evidence="1 2">
    <name type="scientific">Aspergillus puulaauensis</name>
    <dbReference type="NCBI Taxonomy" id="1220207"/>
    <lineage>
        <taxon>Eukaryota</taxon>
        <taxon>Fungi</taxon>
        <taxon>Dikarya</taxon>
        <taxon>Ascomycota</taxon>
        <taxon>Pezizomycotina</taxon>
        <taxon>Eurotiomycetes</taxon>
        <taxon>Eurotiomycetidae</taxon>
        <taxon>Eurotiales</taxon>
        <taxon>Aspergillaceae</taxon>
        <taxon>Aspergillus</taxon>
    </lineage>
</organism>
<dbReference type="InterPro" id="IPR029044">
    <property type="entry name" value="Nucleotide-diphossugar_trans"/>
</dbReference>
<dbReference type="OrthoDB" id="2014201at2759"/>
<dbReference type="EMBL" id="AP024445">
    <property type="protein sequence ID" value="BCS22807.1"/>
    <property type="molecule type" value="Genomic_DNA"/>
</dbReference>
<dbReference type="GO" id="GO:0016757">
    <property type="term" value="F:glycosyltransferase activity"/>
    <property type="evidence" value="ECO:0007669"/>
    <property type="project" value="UniProtKB-KW"/>
</dbReference>
<dbReference type="SUPFAM" id="SSF53448">
    <property type="entry name" value="Nucleotide-diphospho-sugar transferases"/>
    <property type="match status" value="1"/>
</dbReference>
<proteinExistence type="predicted"/>
<dbReference type="Proteomes" id="UP000654913">
    <property type="component" value="Chromosome 3"/>
</dbReference>